<evidence type="ECO:0000256" key="1">
    <source>
        <dbReference type="SAM" id="MobiDB-lite"/>
    </source>
</evidence>
<evidence type="ECO:0008006" key="4">
    <source>
        <dbReference type="Google" id="ProtNLM"/>
    </source>
</evidence>
<evidence type="ECO:0000313" key="2">
    <source>
        <dbReference type="EMBL" id="MBS2545509.1"/>
    </source>
</evidence>
<name>A0ABS5KJ61_9ACTN</name>
<accession>A0ABS5KJ61</accession>
<gene>
    <name evidence="2" type="ORF">KGQ19_01365</name>
</gene>
<dbReference type="Proteomes" id="UP000730482">
    <property type="component" value="Unassembled WGS sequence"/>
</dbReference>
<organism evidence="2 3">
    <name type="scientific">Catenulispora pinistramenti</name>
    <dbReference type="NCBI Taxonomy" id="2705254"/>
    <lineage>
        <taxon>Bacteria</taxon>
        <taxon>Bacillati</taxon>
        <taxon>Actinomycetota</taxon>
        <taxon>Actinomycetes</taxon>
        <taxon>Catenulisporales</taxon>
        <taxon>Catenulisporaceae</taxon>
        <taxon>Catenulispora</taxon>
    </lineage>
</organism>
<feature type="region of interest" description="Disordered" evidence="1">
    <location>
        <begin position="145"/>
        <end position="172"/>
    </location>
</feature>
<evidence type="ECO:0000313" key="3">
    <source>
        <dbReference type="Proteomes" id="UP000730482"/>
    </source>
</evidence>
<keyword evidence="3" id="KW-1185">Reference proteome</keyword>
<protein>
    <recommendedName>
        <fullName evidence="4">DUF2637 domain-containing protein</fullName>
    </recommendedName>
</protein>
<dbReference type="RefSeq" id="WP_212007173.1">
    <property type="nucleotide sequence ID" value="NZ_JAAFYZ010000003.1"/>
</dbReference>
<reference evidence="2 3" key="1">
    <citation type="submission" date="2020-02" db="EMBL/GenBank/DDBJ databases">
        <title>Acidophilic actinobacteria isolated from forest soil.</title>
        <authorList>
            <person name="Golinska P."/>
        </authorList>
    </citation>
    <scope>NUCLEOTIDE SEQUENCE [LARGE SCALE GENOMIC DNA]</scope>
    <source>
        <strain evidence="2 3">NL8</strain>
    </source>
</reference>
<comment type="caution">
    <text evidence="2">The sequence shown here is derived from an EMBL/GenBank/DDBJ whole genome shotgun (WGS) entry which is preliminary data.</text>
</comment>
<proteinExistence type="predicted"/>
<dbReference type="EMBL" id="JAAFYZ010000003">
    <property type="protein sequence ID" value="MBS2545509.1"/>
    <property type="molecule type" value="Genomic_DNA"/>
</dbReference>
<sequence length="264" mass="27929">MADRHQDHITPVSAVRMARIGGTIAELAAAAISADTLYHLGGQLDLGPASAWLLPAALDIYAFTALAVAYNLPAEHPGQKPVLRNARLAFGMSLTCNALDHFLKRAGRLVDPLTRDLLLVAVASLPPLIVERLLNLQSLLTRRHDRAAEDERTEATPVGQPATEPGEGALAHTAATEAAAEPPLAGHLAQEVIQTGRPDWVAHGRGVFADLSAQLGRRPAGREFQAALAAEVRRLSTSGHLPAGTRPPSISSVKRIRAAIEADT</sequence>